<feature type="transmembrane region" description="Helical" evidence="6">
    <location>
        <begin position="131"/>
        <end position="150"/>
    </location>
</feature>
<dbReference type="Gene3D" id="1.20.5.1930">
    <property type="match status" value="1"/>
</dbReference>
<evidence type="ECO:0000256" key="1">
    <source>
        <dbReference type="ARBA" id="ARBA00000085"/>
    </source>
</evidence>
<dbReference type="Pfam" id="PF07730">
    <property type="entry name" value="HisKA_3"/>
    <property type="match status" value="1"/>
</dbReference>
<keyword evidence="5" id="KW-0902">Two-component regulatory system</keyword>
<keyword evidence="3" id="KW-0808">Transferase</keyword>
<accession>A0ABX2LI72</accession>
<evidence type="ECO:0000256" key="3">
    <source>
        <dbReference type="ARBA" id="ARBA00022679"/>
    </source>
</evidence>
<keyword evidence="4 8" id="KW-0418">Kinase</keyword>
<feature type="transmembrane region" description="Helical" evidence="6">
    <location>
        <begin position="85"/>
        <end position="100"/>
    </location>
</feature>
<dbReference type="CDD" id="cd16917">
    <property type="entry name" value="HATPase_UhpB-NarQ-NarX-like"/>
    <property type="match status" value="1"/>
</dbReference>
<dbReference type="InterPro" id="IPR050482">
    <property type="entry name" value="Sensor_HK_TwoCompSys"/>
</dbReference>
<comment type="caution">
    <text evidence="8">The sequence shown here is derived from an EMBL/GenBank/DDBJ whole genome shotgun (WGS) entry which is preliminary data.</text>
</comment>
<evidence type="ECO:0000313" key="9">
    <source>
        <dbReference type="Proteomes" id="UP000610527"/>
    </source>
</evidence>
<reference evidence="8 9" key="1">
    <citation type="submission" date="2020-06" db="EMBL/GenBank/DDBJ databases">
        <title>Staphylococcus borealis sp. nov. -A novel member of the Staphylococcaceae family isolated from skin and blood in humans.</title>
        <authorList>
            <person name="Pain M."/>
            <person name="Wolden R."/>
            <person name="Jaen-Luchoro D."/>
            <person name="Salva-Serra F."/>
            <person name="Iglesias B.P."/>
            <person name="Karlsson R."/>
            <person name="Klingenberg C."/>
            <person name="Cavanagh J.P."/>
        </authorList>
    </citation>
    <scope>NUCLEOTIDE SEQUENCE [LARGE SCALE GENOMIC DNA]</scope>
    <source>
        <strain evidence="8 9">58-22</strain>
    </source>
</reference>
<dbReference type="EMBL" id="JABVEG010000002">
    <property type="protein sequence ID" value="NUI81988.1"/>
    <property type="molecule type" value="Genomic_DNA"/>
</dbReference>
<dbReference type="SUPFAM" id="SSF55874">
    <property type="entry name" value="ATPase domain of HSP90 chaperone/DNA topoisomerase II/histidine kinase"/>
    <property type="match status" value="1"/>
</dbReference>
<feature type="transmembrane region" description="Helical" evidence="6">
    <location>
        <begin position="12"/>
        <end position="29"/>
    </location>
</feature>
<dbReference type="PANTHER" id="PTHR24421:SF63">
    <property type="entry name" value="SENSOR HISTIDINE KINASE DESK"/>
    <property type="match status" value="1"/>
</dbReference>
<feature type="domain" description="Histidine kinase/HSP90-like ATPase" evidence="7">
    <location>
        <begin position="276"/>
        <end position="363"/>
    </location>
</feature>
<dbReference type="InterPro" id="IPR011712">
    <property type="entry name" value="Sig_transdc_His_kin_sub3_dim/P"/>
</dbReference>
<dbReference type="GeneID" id="74185802"/>
<evidence type="ECO:0000313" key="8">
    <source>
        <dbReference type="EMBL" id="NUI81988.1"/>
    </source>
</evidence>
<dbReference type="SMART" id="SM00387">
    <property type="entry name" value="HATPase_c"/>
    <property type="match status" value="1"/>
</dbReference>
<feature type="transmembrane region" description="Helical" evidence="6">
    <location>
        <begin position="35"/>
        <end position="54"/>
    </location>
</feature>
<name>A0ABX2LI72_9STAP</name>
<sequence length="365" mass="41760">MKRSLGAKMGEISSLIYLIFPYYGLYLTWRHESFFINLCIVIIFTIAYAGLILFHETLSHRMNLILFIIHFLAIIYFVYAYNPSLSLFFFFSAFAIPFLFKKGIKSIEFVLLISSMIACIIITTLHSNHLYVVSIIIYYVVILAILFGNFKIVKERQYRQQIEEKNKYINILIAEKERNRIGQDLHDTLGHVFASLSVKSELAAKLIDKDPQAAKKEILNINEMSKETLEKVRHIIENLKVQSFEEEIQSIAQILQDANIHFHFENKRGASSLNPTKQTILSMILREAVNNVIKHAQATEINGKIESNDIGIQFTISDNGIGLKQPNKVNLKSINDRVALLNGTIHITSKQGTTIDIKIPREGIQ</sequence>
<gene>
    <name evidence="8" type="ORF">HUN84_04340</name>
</gene>
<keyword evidence="6" id="KW-1133">Transmembrane helix</keyword>
<evidence type="ECO:0000256" key="5">
    <source>
        <dbReference type="ARBA" id="ARBA00023012"/>
    </source>
</evidence>
<evidence type="ECO:0000256" key="4">
    <source>
        <dbReference type="ARBA" id="ARBA00022777"/>
    </source>
</evidence>
<keyword evidence="6" id="KW-0812">Transmembrane</keyword>
<feature type="transmembrane region" description="Helical" evidence="6">
    <location>
        <begin position="107"/>
        <end position="125"/>
    </location>
</feature>
<dbReference type="Gene3D" id="3.30.565.10">
    <property type="entry name" value="Histidine kinase-like ATPase, C-terminal domain"/>
    <property type="match status" value="1"/>
</dbReference>
<evidence type="ECO:0000256" key="2">
    <source>
        <dbReference type="ARBA" id="ARBA00012438"/>
    </source>
</evidence>
<dbReference type="Pfam" id="PF02518">
    <property type="entry name" value="HATPase_c"/>
    <property type="match status" value="1"/>
</dbReference>
<feature type="transmembrane region" description="Helical" evidence="6">
    <location>
        <begin position="61"/>
        <end position="79"/>
    </location>
</feature>
<comment type="catalytic activity">
    <reaction evidence="1">
        <text>ATP + protein L-histidine = ADP + protein N-phospho-L-histidine.</text>
        <dbReference type="EC" id="2.7.13.3"/>
    </reaction>
</comment>
<organism evidence="8 9">
    <name type="scientific">Staphylococcus borealis</name>
    <dbReference type="NCBI Taxonomy" id="2742203"/>
    <lineage>
        <taxon>Bacteria</taxon>
        <taxon>Bacillati</taxon>
        <taxon>Bacillota</taxon>
        <taxon>Bacilli</taxon>
        <taxon>Bacillales</taxon>
        <taxon>Staphylococcaceae</taxon>
        <taxon>Staphylococcus</taxon>
    </lineage>
</organism>
<dbReference type="PANTHER" id="PTHR24421">
    <property type="entry name" value="NITRATE/NITRITE SENSOR PROTEIN NARX-RELATED"/>
    <property type="match status" value="1"/>
</dbReference>
<keyword evidence="6" id="KW-0472">Membrane</keyword>
<dbReference type="InterPro" id="IPR036890">
    <property type="entry name" value="HATPase_C_sf"/>
</dbReference>
<protein>
    <recommendedName>
        <fullName evidence="2">histidine kinase</fullName>
        <ecNumber evidence="2">2.7.13.3</ecNumber>
    </recommendedName>
</protein>
<dbReference type="RefSeq" id="WP_053029377.1">
    <property type="nucleotide sequence ID" value="NZ_CUEE01000002.1"/>
</dbReference>
<evidence type="ECO:0000256" key="6">
    <source>
        <dbReference type="SAM" id="Phobius"/>
    </source>
</evidence>
<proteinExistence type="predicted"/>
<dbReference type="GO" id="GO:0016301">
    <property type="term" value="F:kinase activity"/>
    <property type="evidence" value="ECO:0007669"/>
    <property type="project" value="UniProtKB-KW"/>
</dbReference>
<keyword evidence="9" id="KW-1185">Reference proteome</keyword>
<evidence type="ECO:0000259" key="7">
    <source>
        <dbReference type="SMART" id="SM00387"/>
    </source>
</evidence>
<dbReference type="Proteomes" id="UP000610527">
    <property type="component" value="Unassembled WGS sequence"/>
</dbReference>
<dbReference type="InterPro" id="IPR003594">
    <property type="entry name" value="HATPase_dom"/>
</dbReference>
<dbReference type="EC" id="2.7.13.3" evidence="2"/>